<gene>
    <name evidence="2" type="ORF">LTRI10_LOCUS16163</name>
</gene>
<reference evidence="2 3" key="1">
    <citation type="submission" date="2024-04" db="EMBL/GenBank/DDBJ databases">
        <authorList>
            <person name="Fracassetti M."/>
        </authorList>
    </citation>
    <scope>NUCLEOTIDE SEQUENCE [LARGE SCALE GENOMIC DNA]</scope>
</reference>
<evidence type="ECO:0000256" key="1">
    <source>
        <dbReference type="SAM" id="SignalP"/>
    </source>
</evidence>
<keyword evidence="3" id="KW-1185">Reference proteome</keyword>
<evidence type="ECO:0000313" key="3">
    <source>
        <dbReference type="Proteomes" id="UP001497516"/>
    </source>
</evidence>
<accession>A0AAV2DJZ5</accession>
<organism evidence="2 3">
    <name type="scientific">Linum trigynum</name>
    <dbReference type="NCBI Taxonomy" id="586398"/>
    <lineage>
        <taxon>Eukaryota</taxon>
        <taxon>Viridiplantae</taxon>
        <taxon>Streptophyta</taxon>
        <taxon>Embryophyta</taxon>
        <taxon>Tracheophyta</taxon>
        <taxon>Spermatophyta</taxon>
        <taxon>Magnoliopsida</taxon>
        <taxon>eudicotyledons</taxon>
        <taxon>Gunneridae</taxon>
        <taxon>Pentapetalae</taxon>
        <taxon>rosids</taxon>
        <taxon>fabids</taxon>
        <taxon>Malpighiales</taxon>
        <taxon>Linaceae</taxon>
        <taxon>Linum</taxon>
    </lineage>
</organism>
<proteinExistence type="predicted"/>
<feature type="chain" id="PRO_5043785576" evidence="1">
    <location>
        <begin position="22"/>
        <end position="67"/>
    </location>
</feature>
<keyword evidence="1" id="KW-0732">Signal</keyword>
<dbReference type="AlphaFoldDB" id="A0AAV2DJZ5"/>
<evidence type="ECO:0000313" key="2">
    <source>
        <dbReference type="EMBL" id="CAL1374289.1"/>
    </source>
</evidence>
<dbReference type="Proteomes" id="UP001497516">
    <property type="component" value="Chromosome 3"/>
</dbReference>
<feature type="signal peptide" evidence="1">
    <location>
        <begin position="1"/>
        <end position="21"/>
    </location>
</feature>
<name>A0AAV2DJZ5_9ROSI</name>
<protein>
    <submittedName>
        <fullName evidence="2">Uncharacterized protein</fullName>
    </submittedName>
</protein>
<sequence>MAPITTFFLCLCSCLDLLINPSPWLLQLHHHTTLISSPSSSDQRQPSPASPLTLSAVGMGYIFPDVY</sequence>
<dbReference type="EMBL" id="OZ034816">
    <property type="protein sequence ID" value="CAL1374289.1"/>
    <property type="molecule type" value="Genomic_DNA"/>
</dbReference>